<protein>
    <submittedName>
        <fullName evidence="1">Uncharacterized protein</fullName>
    </submittedName>
</protein>
<dbReference type="AlphaFoldDB" id="A0A2N9Y5K5"/>
<evidence type="ECO:0000313" key="1">
    <source>
        <dbReference type="EMBL" id="PIT63800.1"/>
    </source>
</evidence>
<dbReference type="EMBL" id="MEIV01000025">
    <property type="protein sequence ID" value="PIT63800.1"/>
    <property type="molecule type" value="Genomic_DNA"/>
</dbReference>
<accession>A0A2N9Y5K5</accession>
<gene>
    <name evidence="1" type="ORF">BHC47_03465</name>
</gene>
<dbReference type="Proteomes" id="UP000231094">
    <property type="component" value="Unassembled WGS sequence"/>
</dbReference>
<reference evidence="1 2" key="1">
    <citation type="journal article" date="2017" name="MBio">
        <title>Type VI secretion-mediated competition in the bee gut microbiome.</title>
        <authorList>
            <person name="Steele M.I."/>
            <person name="Kwong W.K."/>
            <person name="Powell J.E."/>
            <person name="Whiteley M."/>
            <person name="Moran N.A."/>
        </authorList>
    </citation>
    <scope>NUCLEOTIDE SEQUENCE [LARGE SCALE GENOMIC DNA]</scope>
    <source>
        <strain evidence="1 2">PEB0171</strain>
    </source>
</reference>
<sequence length="81" mass="9459">MEMANRDPKIKSEVRQKNGMLEDETIKYYFEKELKCHLILFFGKTTILINLLNYNKSKGILPCCPFTGLRVRIMLFLTISG</sequence>
<name>A0A2N9Y5K5_9NEIS</name>
<proteinExistence type="predicted"/>
<evidence type="ECO:0000313" key="2">
    <source>
        <dbReference type="Proteomes" id="UP000231094"/>
    </source>
</evidence>
<comment type="caution">
    <text evidence="1">The sequence shown here is derived from an EMBL/GenBank/DDBJ whole genome shotgun (WGS) entry which is preliminary data.</text>
</comment>
<organism evidence="1 2">
    <name type="scientific">Snodgrassella alvi</name>
    <dbReference type="NCBI Taxonomy" id="1196083"/>
    <lineage>
        <taxon>Bacteria</taxon>
        <taxon>Pseudomonadati</taxon>
        <taxon>Pseudomonadota</taxon>
        <taxon>Betaproteobacteria</taxon>
        <taxon>Neisseriales</taxon>
        <taxon>Neisseriaceae</taxon>
        <taxon>Snodgrassella</taxon>
    </lineage>
</organism>